<name>A0A4Y9KYH0_9BRAD</name>
<dbReference type="OrthoDB" id="9134997at2"/>
<comment type="caution">
    <text evidence="3">The sequence shown here is derived from an EMBL/GenBank/DDBJ whole genome shotgun (WGS) entry which is preliminary data.</text>
</comment>
<sequence length="87" mass="9402">MNRSAPVVIAIVLSAIAVSGAHADRPGADWMPIQQVIEKVLKSGFTLVSKIEADDGRWEGEGMKDGQKMKFHADAKTGEIISARPDR</sequence>
<organism evidence="3 4">
    <name type="scientific">Bradyrhizobium frederickii</name>
    <dbReference type="NCBI Taxonomy" id="2560054"/>
    <lineage>
        <taxon>Bacteria</taxon>
        <taxon>Pseudomonadati</taxon>
        <taxon>Pseudomonadota</taxon>
        <taxon>Alphaproteobacteria</taxon>
        <taxon>Hyphomicrobiales</taxon>
        <taxon>Nitrobacteraceae</taxon>
        <taxon>Bradyrhizobium</taxon>
    </lineage>
</organism>
<keyword evidence="1" id="KW-0732">Signal</keyword>
<dbReference type="Proteomes" id="UP000298225">
    <property type="component" value="Unassembled WGS sequence"/>
</dbReference>
<accession>A0A4Y9KYH0</accession>
<dbReference type="RefSeq" id="WP_135171195.1">
    <property type="nucleotide sequence ID" value="NZ_SPQU01000019.1"/>
</dbReference>
<evidence type="ECO:0000256" key="1">
    <source>
        <dbReference type="SAM" id="SignalP"/>
    </source>
</evidence>
<feature type="signal peptide" evidence="1">
    <location>
        <begin position="1"/>
        <end position="23"/>
    </location>
</feature>
<proteinExistence type="predicted"/>
<reference evidence="3 4" key="1">
    <citation type="submission" date="2019-03" db="EMBL/GenBank/DDBJ databases">
        <title>Bradyrhizobium strains diversity isolated from Chamaecrista fasciculata.</title>
        <authorList>
            <person name="Urquiaga M.C.O."/>
            <person name="Hungria M."/>
            <person name="Delamuta J.R.M."/>
        </authorList>
    </citation>
    <scope>NUCLEOTIDE SEQUENCE [LARGE SCALE GENOMIC DNA]</scope>
    <source>
        <strain evidence="3 4">CNPSo 3424</strain>
    </source>
</reference>
<evidence type="ECO:0000313" key="3">
    <source>
        <dbReference type="EMBL" id="TFV34712.1"/>
    </source>
</evidence>
<keyword evidence="4" id="KW-1185">Reference proteome</keyword>
<dbReference type="InterPro" id="IPR025711">
    <property type="entry name" value="PepSY"/>
</dbReference>
<protein>
    <submittedName>
        <fullName evidence="3">PepSY domain-containing protein</fullName>
    </submittedName>
</protein>
<dbReference type="EMBL" id="SPQU01000019">
    <property type="protein sequence ID" value="TFV34712.1"/>
    <property type="molecule type" value="Genomic_DNA"/>
</dbReference>
<evidence type="ECO:0000313" key="4">
    <source>
        <dbReference type="Proteomes" id="UP000298225"/>
    </source>
</evidence>
<evidence type="ECO:0000259" key="2">
    <source>
        <dbReference type="Pfam" id="PF13670"/>
    </source>
</evidence>
<dbReference type="Pfam" id="PF13670">
    <property type="entry name" value="PepSY_2"/>
    <property type="match status" value="1"/>
</dbReference>
<feature type="chain" id="PRO_5021306728" evidence="1">
    <location>
        <begin position="24"/>
        <end position="87"/>
    </location>
</feature>
<dbReference type="AlphaFoldDB" id="A0A4Y9KYH0"/>
<feature type="domain" description="PepSY" evidence="2">
    <location>
        <begin position="7"/>
        <end position="82"/>
    </location>
</feature>
<gene>
    <name evidence="3" type="ORF">E4K66_30420</name>
</gene>